<name>A0ABM1AC20_APLCA</name>
<protein>
    <submittedName>
        <fullName evidence="4">Leucine-rich repeat-containing protein DDB_G0290503</fullName>
    </submittedName>
</protein>
<evidence type="ECO:0000313" key="3">
    <source>
        <dbReference type="Proteomes" id="UP000694888"/>
    </source>
</evidence>
<feature type="compositionally biased region" description="Basic residues" evidence="2">
    <location>
        <begin position="46"/>
        <end position="56"/>
    </location>
</feature>
<feature type="compositionally biased region" description="Basic and acidic residues" evidence="2">
    <location>
        <begin position="57"/>
        <end position="79"/>
    </location>
</feature>
<evidence type="ECO:0000256" key="2">
    <source>
        <dbReference type="SAM" id="MobiDB-lite"/>
    </source>
</evidence>
<organism evidence="3 4">
    <name type="scientific">Aplysia californica</name>
    <name type="common">California sea hare</name>
    <dbReference type="NCBI Taxonomy" id="6500"/>
    <lineage>
        <taxon>Eukaryota</taxon>
        <taxon>Metazoa</taxon>
        <taxon>Spiralia</taxon>
        <taxon>Lophotrochozoa</taxon>
        <taxon>Mollusca</taxon>
        <taxon>Gastropoda</taxon>
        <taxon>Heterobranchia</taxon>
        <taxon>Euthyneura</taxon>
        <taxon>Tectipleura</taxon>
        <taxon>Aplysiida</taxon>
        <taxon>Aplysioidea</taxon>
        <taxon>Aplysiidae</taxon>
        <taxon>Aplysia</taxon>
    </lineage>
</organism>
<dbReference type="PANTHER" id="PTHR18887:SF5">
    <property type="entry name" value="GOLGIN SUBFAMILY B MEMBER 1-LIKE"/>
    <property type="match status" value="1"/>
</dbReference>
<keyword evidence="1" id="KW-0175">Coiled coil</keyword>
<feature type="compositionally biased region" description="Polar residues" evidence="2">
    <location>
        <begin position="532"/>
        <end position="544"/>
    </location>
</feature>
<feature type="region of interest" description="Disordered" evidence="2">
    <location>
        <begin position="532"/>
        <end position="561"/>
    </location>
</feature>
<feature type="coiled-coil region" evidence="1">
    <location>
        <begin position="397"/>
        <end position="481"/>
    </location>
</feature>
<feature type="compositionally biased region" description="Gly residues" evidence="2">
    <location>
        <begin position="548"/>
        <end position="559"/>
    </location>
</feature>
<gene>
    <name evidence="4" type="primary">LOC101851231</name>
</gene>
<dbReference type="InterPro" id="IPR026202">
    <property type="entry name" value="GOLGB1"/>
</dbReference>
<feature type="compositionally biased region" description="Basic and acidic residues" evidence="2">
    <location>
        <begin position="27"/>
        <end position="39"/>
    </location>
</feature>
<feature type="coiled-coil region" evidence="1">
    <location>
        <begin position="103"/>
        <end position="165"/>
    </location>
</feature>
<feature type="coiled-coil region" evidence="1">
    <location>
        <begin position="568"/>
        <end position="622"/>
    </location>
</feature>
<dbReference type="Proteomes" id="UP000694888">
    <property type="component" value="Unplaced"/>
</dbReference>
<keyword evidence="3" id="KW-1185">Reference proteome</keyword>
<evidence type="ECO:0000256" key="1">
    <source>
        <dbReference type="SAM" id="Coils"/>
    </source>
</evidence>
<evidence type="ECO:0000313" key="4">
    <source>
        <dbReference type="RefSeq" id="XP_012944847.2"/>
    </source>
</evidence>
<sequence length="690" mass="78746">MATSDAEMEMEQLQLQIEQLKSLVRERDEALQSKEKELQDTNSKMSKLRLQAKAKSVKKEKAAQQEAKKETEAVEKTETPEEGATAQEEGSSSGGGQASRAKAVLLKRKLEEKDRLIAEKEEVIKVREGQLESKELVLAERDNRVRELTEQLEEKTVEMEKLQSVAGGGGAGFGDEQGQIQEMYAQMVYKDRRVMELNAKILEQDKRVMDLQEFAGEKDQVIRGRDKVVEVLQISIKEKDQAIQDQGQLITKLTARVESTNEKVDVVTEQLRHKEQELKSETDRFHIKLTESQKYFEEMLHDMDVETKKLRAVIEEKDQELVTRENDLRELISKHERDIETIMKKENIDLQDHVIQMLEGKLRDSNDVLDGKIKVISVLQKESADKERDLLETRETMRLLKEKLQVTSEQMMLLQANFVDMETQWKEERSRLEGRLKDTVEKHETELSEKEVQVATLQSTLQQYETAYNQASAQYGQLQEHYRQALAGNVDSQQAASVLGASGKDQSAEVEALKHELSQSKQTVEKLISQVQELETQQKSSPEEASSGGSGGSSGGGGKSDTKLLKVKAQMTSKIKALEKELQELRQSSQESDEVASLKNQITELEDEKGNLQLKLVDFDEQKAMLGGWRNLVMFFFPQTLFFFTTSRSDFFSLPLLFQSVCLVCFFHVRNDSFCIVVPLFTQMQKKKTC</sequence>
<dbReference type="PANTHER" id="PTHR18887">
    <property type="entry name" value="GOLGI-ASSOCIATED PROTEIN GCP360-RELATED"/>
    <property type="match status" value="1"/>
</dbReference>
<feature type="coiled-coil region" evidence="1">
    <location>
        <begin position="314"/>
        <end position="345"/>
    </location>
</feature>
<feature type="compositionally biased region" description="Low complexity" evidence="2">
    <location>
        <begin position="82"/>
        <end position="91"/>
    </location>
</feature>
<feature type="region of interest" description="Disordered" evidence="2">
    <location>
        <begin position="27"/>
        <end position="100"/>
    </location>
</feature>
<dbReference type="GeneID" id="101851231"/>
<feature type="coiled-coil region" evidence="1">
    <location>
        <begin position="250"/>
        <end position="284"/>
    </location>
</feature>
<reference evidence="4" key="1">
    <citation type="submission" date="2025-08" db="UniProtKB">
        <authorList>
            <consortium name="RefSeq"/>
        </authorList>
    </citation>
    <scope>IDENTIFICATION</scope>
</reference>
<dbReference type="RefSeq" id="XP_012944847.2">
    <property type="nucleotide sequence ID" value="XM_013089393.2"/>
</dbReference>
<accession>A0ABM1AC20</accession>
<proteinExistence type="predicted"/>